<dbReference type="SUPFAM" id="SSF48208">
    <property type="entry name" value="Six-hairpin glycosidases"/>
    <property type="match status" value="1"/>
</dbReference>
<dbReference type="InterPro" id="IPR032856">
    <property type="entry name" value="GDE_N_bis"/>
</dbReference>
<comment type="caution">
    <text evidence="3">The sequence shown here is derived from an EMBL/GenBank/DDBJ whole genome shotgun (WGS) entry which is preliminary data.</text>
</comment>
<dbReference type="InterPro" id="IPR008928">
    <property type="entry name" value="6-hairpin_glycosidase_sf"/>
</dbReference>
<dbReference type="InterPro" id="IPR012341">
    <property type="entry name" value="6hp_glycosidase-like_sf"/>
</dbReference>
<dbReference type="InterPro" id="IPR054491">
    <property type="entry name" value="MGH1-like_GH"/>
</dbReference>
<evidence type="ECO:0000313" key="4">
    <source>
        <dbReference type="Proteomes" id="UP000187486"/>
    </source>
</evidence>
<feature type="domain" description="Putative glycogen debranching enzyme N-terminal" evidence="1">
    <location>
        <begin position="6"/>
        <end position="185"/>
    </location>
</feature>
<dbReference type="RefSeq" id="WP_076155000.1">
    <property type="nucleotide sequence ID" value="NZ_JBEZVB010000036.1"/>
</dbReference>
<evidence type="ECO:0000259" key="2">
    <source>
        <dbReference type="Pfam" id="PF22422"/>
    </source>
</evidence>
<dbReference type="Proteomes" id="UP000187486">
    <property type="component" value="Unassembled WGS sequence"/>
</dbReference>
<evidence type="ECO:0008006" key="5">
    <source>
        <dbReference type="Google" id="ProtNLM"/>
    </source>
</evidence>
<dbReference type="EMBL" id="MQUQ01000001">
    <property type="protein sequence ID" value="OLZ57389.1"/>
    <property type="molecule type" value="Genomic_DNA"/>
</dbReference>
<dbReference type="OrthoDB" id="9759959at2"/>
<dbReference type="Pfam" id="PF14742">
    <property type="entry name" value="GDE_N_bis"/>
    <property type="match status" value="1"/>
</dbReference>
<dbReference type="AlphaFoldDB" id="A0A1R0L3P9"/>
<protein>
    <recommendedName>
        <fullName evidence="5">Aminotransferase</fullName>
    </recommendedName>
</protein>
<keyword evidence="4" id="KW-1185">Reference proteome</keyword>
<dbReference type="Gene3D" id="1.50.10.10">
    <property type="match status" value="1"/>
</dbReference>
<organism evidence="3 4">
    <name type="scientific">Amycolatopsis coloradensis</name>
    <dbReference type="NCBI Taxonomy" id="76021"/>
    <lineage>
        <taxon>Bacteria</taxon>
        <taxon>Bacillati</taxon>
        <taxon>Actinomycetota</taxon>
        <taxon>Actinomycetes</taxon>
        <taxon>Pseudonocardiales</taxon>
        <taxon>Pseudonocardiaceae</taxon>
        <taxon>Amycolatopsis</taxon>
    </lineage>
</organism>
<evidence type="ECO:0000259" key="1">
    <source>
        <dbReference type="Pfam" id="PF14742"/>
    </source>
</evidence>
<dbReference type="Pfam" id="PF22422">
    <property type="entry name" value="MGH1-like_GH"/>
    <property type="match status" value="1"/>
</dbReference>
<proteinExistence type="predicted"/>
<gene>
    <name evidence="3" type="ORF">BS329_01580</name>
</gene>
<dbReference type="STRING" id="76021.BS329_01580"/>
<name>A0A1R0L3P9_9PSEU</name>
<feature type="domain" description="Mannosylglycerate hydrolase MGH1-like glycoside hydrolase" evidence="2">
    <location>
        <begin position="417"/>
        <end position="579"/>
    </location>
</feature>
<sequence length="626" mass="67429">MTEPVLTAGTTFLLTDESGDVPPGRTTGLFAEDTRHLSVWQLRVEGQRLVPLSARRDTESAETVLVPSAARGGTPPFAVFRTQALGKDGLTERLRVRELLGRHQTIEFGYRAEADFADQFELRSDRSYDKPGGRRTAEVTDGTTVFSYRRADFVKVTTLFAGAAATAAPGGLRLRAELAPHAEAVYEIGVSVSGHRPPSTARLRAARRAVHQEFRAGFTLPAIGDRHLREAVHRGVEDLASLLVPVPGVPGARVPGAGAPWFLTLFGRDSLITALAALPYAPGLAVTTLRALAACQGAELRPDRCEEPGKIPHELRSGELSVFGQVPYSRYYGTVDATPLFLVLLGRLQERGLAGTAATELEPAARAALGWMERHGGLDSHGYLVYPTDTPGLIHQCWKDSADSIAFSTGEAATGPIAAAEVQGYAYEALKHTARLAREVWRDAATAERLERAADDLRIRFRTDFWLSEADFPAIALDGRWRRVDRLGSNAGHLLWSGLLDRPQAAAVARRLSAKEFSSGWGLRTVAAGQPGYHPLSYHNGGVWPHDTALAIAGLARYGFTAEAAAMAGDLLAAAARFQYRLPEVMAGFGRDETPEPVPYPHSCSPQAWAAAAPLFVLDVLGGGQD</sequence>
<dbReference type="GO" id="GO:0005975">
    <property type="term" value="P:carbohydrate metabolic process"/>
    <property type="evidence" value="ECO:0007669"/>
    <property type="project" value="InterPro"/>
</dbReference>
<evidence type="ECO:0000313" key="3">
    <source>
        <dbReference type="EMBL" id="OLZ57389.1"/>
    </source>
</evidence>
<accession>A0A1R0L3P9</accession>
<reference evidence="3 4" key="1">
    <citation type="submission" date="2016-01" db="EMBL/GenBank/DDBJ databases">
        <title>Amycolatopsis coloradensis genome sequencing and assembly.</title>
        <authorList>
            <person name="Mayilraj S."/>
        </authorList>
    </citation>
    <scope>NUCLEOTIDE SEQUENCE [LARGE SCALE GENOMIC DNA]</scope>
    <source>
        <strain evidence="3 4">DSM 44225</strain>
    </source>
</reference>